<dbReference type="RefSeq" id="WP_256623568.1">
    <property type="nucleotide sequence ID" value="NZ_JTEO01000006.1"/>
</dbReference>
<feature type="transmembrane region" description="Helical" evidence="1">
    <location>
        <begin position="231"/>
        <end position="251"/>
    </location>
</feature>
<sequence>MDNDKTNGSSCPCAPRRSDTISFIKLAHSKPVSELLTITGKLTLNDRLGHFLALWGVNRMGHIVKPGLYKMGEPTIDSPVFVSANYTLSFDAVRRALAGTDCYILVLDTKGVNVWCAAGKGTFGTEELVHRIAWSGLSGIVSHRALILPQLSAPGISAHEVQRRSGFRVEYGPVRASDLPEYIKTREATPEMRRVQFSFRDRLVLTPVELLHVALPTLVAAIILYLLAGPLAALAAITAVLAGTVFFPALLPFIPTHDFSTKGLILGVIVAIPFSIPFATNPEMPFWANMLTALVPLMIMPVVTAYLALNFTGCTTFTSRTGVKKEIYRYVPVMALMAGFGILLLVILGIVRFMKVI</sequence>
<name>A0AAE3HBI7_9EURY</name>
<evidence type="ECO:0000256" key="1">
    <source>
        <dbReference type="SAM" id="Phobius"/>
    </source>
</evidence>
<keyword evidence="1" id="KW-1133">Transmembrane helix</keyword>
<feature type="transmembrane region" description="Helical" evidence="1">
    <location>
        <begin position="286"/>
        <end position="309"/>
    </location>
</feature>
<evidence type="ECO:0000313" key="3">
    <source>
        <dbReference type="EMBL" id="MCQ6963647.1"/>
    </source>
</evidence>
<dbReference type="Gene3D" id="3.40.50.11600">
    <property type="match status" value="1"/>
</dbReference>
<keyword evidence="1" id="KW-0472">Membrane</keyword>
<evidence type="ECO:0000313" key="4">
    <source>
        <dbReference type="Proteomes" id="UP001206983"/>
    </source>
</evidence>
<dbReference type="Pfam" id="PF03599">
    <property type="entry name" value="CdhD"/>
    <property type="match status" value="1"/>
</dbReference>
<organism evidence="3 4">
    <name type="scientific">Methanolobus chelungpuianus</name>
    <dbReference type="NCBI Taxonomy" id="502115"/>
    <lineage>
        <taxon>Archaea</taxon>
        <taxon>Methanobacteriati</taxon>
        <taxon>Methanobacteriota</taxon>
        <taxon>Stenosarchaea group</taxon>
        <taxon>Methanomicrobia</taxon>
        <taxon>Methanosarcinales</taxon>
        <taxon>Methanosarcinaceae</taxon>
        <taxon>Methanolobus</taxon>
    </lineage>
</organism>
<feature type="transmembrane region" description="Helical" evidence="1">
    <location>
        <begin position="330"/>
        <end position="354"/>
    </location>
</feature>
<dbReference type="NCBIfam" id="NF040863">
    <property type="entry name" value="HgcA_corrinoid"/>
    <property type="match status" value="1"/>
</dbReference>
<dbReference type="EMBL" id="JTEO01000006">
    <property type="protein sequence ID" value="MCQ6963647.1"/>
    <property type="molecule type" value="Genomic_DNA"/>
</dbReference>
<dbReference type="Proteomes" id="UP001206983">
    <property type="component" value="Unassembled WGS sequence"/>
</dbReference>
<keyword evidence="4" id="KW-1185">Reference proteome</keyword>
<comment type="caution">
    <text evidence="3">The sequence shown here is derived from an EMBL/GenBank/DDBJ whole genome shotgun (WGS) entry which is preliminary data.</text>
</comment>
<evidence type="ECO:0000259" key="2">
    <source>
        <dbReference type="Pfam" id="PF03599"/>
    </source>
</evidence>
<dbReference type="InterPro" id="IPR016041">
    <property type="entry name" value="Ac-CoA_synth_d_su_TIM-brl"/>
</dbReference>
<feature type="domain" description="CO dehydrogenase/acetyl-CoA synthase delta subunit TIM barrel" evidence="2">
    <location>
        <begin position="63"/>
        <end position="176"/>
    </location>
</feature>
<dbReference type="AlphaFoldDB" id="A0AAE3HBI7"/>
<proteinExistence type="predicted"/>
<feature type="transmembrane region" description="Helical" evidence="1">
    <location>
        <begin position="203"/>
        <end position="225"/>
    </location>
</feature>
<reference evidence="3 4" key="1">
    <citation type="journal article" date="2011" name="Appl. Environ. Microbiol.">
        <title>Methanogenic archaea isolated from Taiwan's Chelungpu fault.</title>
        <authorList>
            <person name="Wu S.Y."/>
            <person name="Lai M.C."/>
        </authorList>
    </citation>
    <scope>NUCLEOTIDE SEQUENCE [LARGE SCALE GENOMIC DNA]</scope>
    <source>
        <strain evidence="3 4">St545Mb</strain>
    </source>
</reference>
<accession>A0AAE3HBI7</accession>
<gene>
    <name evidence="3" type="ORF">PV02_11335</name>
</gene>
<feature type="transmembrane region" description="Helical" evidence="1">
    <location>
        <begin position="263"/>
        <end position="280"/>
    </location>
</feature>
<keyword evidence="1" id="KW-0812">Transmembrane</keyword>
<protein>
    <submittedName>
        <fullName evidence="3">CO dehydrogenase/acetyl-CoA synthase gamma subunit (Corrinoid Fe-S protein)</fullName>
    </submittedName>
</protein>